<keyword evidence="15" id="KW-1185">Reference proteome</keyword>
<dbReference type="SMART" id="SM00365">
    <property type="entry name" value="LRR_SD22"/>
    <property type="match status" value="6"/>
</dbReference>
<evidence type="ECO:0000256" key="6">
    <source>
        <dbReference type="ARBA" id="ARBA00022729"/>
    </source>
</evidence>
<dbReference type="EnsemblPlants" id="Ma10_t00650.1">
    <property type="protein sequence ID" value="Ma10_p00650.1"/>
    <property type="gene ID" value="Ma10_g00650"/>
</dbReference>
<keyword evidence="9" id="KW-0472">Membrane</keyword>
<keyword evidence="4" id="KW-0433">Leucine-rich repeat</keyword>
<evidence type="ECO:0000313" key="15">
    <source>
        <dbReference type="Proteomes" id="UP000012960"/>
    </source>
</evidence>
<comment type="subcellular location">
    <subcellularLocation>
        <location evidence="1">Cell membrane</location>
        <topology evidence="1">Single-pass type I membrane protein</topology>
    </subcellularLocation>
</comment>
<dbReference type="EMBL" id="HG996476">
    <property type="protein sequence ID" value="CAG1852116.1"/>
    <property type="molecule type" value="Genomic_DNA"/>
</dbReference>
<protein>
    <submittedName>
        <fullName evidence="13">(wild Malaysian banana) hypothetical protein</fullName>
    </submittedName>
</protein>
<accession>A0A804KR45</accession>
<dbReference type="OMA" id="IVELWEN"/>
<dbReference type="OrthoDB" id="1907415at2759"/>
<evidence type="ECO:0000256" key="4">
    <source>
        <dbReference type="ARBA" id="ARBA00022614"/>
    </source>
</evidence>
<evidence type="ECO:0000256" key="11">
    <source>
        <dbReference type="ARBA" id="ARBA00023180"/>
    </source>
</evidence>
<dbReference type="AlphaFoldDB" id="A0A804KR45"/>
<dbReference type="SUPFAM" id="SSF52058">
    <property type="entry name" value="L domain-like"/>
    <property type="match status" value="2"/>
</dbReference>
<dbReference type="Proteomes" id="UP000012960">
    <property type="component" value="Unplaced"/>
</dbReference>
<dbReference type="InterPro" id="IPR055414">
    <property type="entry name" value="LRR_R13L4/SHOC2-like"/>
</dbReference>
<dbReference type="Gramene" id="Ma10_t00650.1">
    <property type="protein sequence ID" value="Ma10_p00650.1"/>
    <property type="gene ID" value="Ma10_g00650"/>
</dbReference>
<dbReference type="PANTHER" id="PTHR48063">
    <property type="entry name" value="LRR RECEPTOR-LIKE KINASE"/>
    <property type="match status" value="1"/>
</dbReference>
<dbReference type="GO" id="GO:0005886">
    <property type="term" value="C:plasma membrane"/>
    <property type="evidence" value="ECO:0007669"/>
    <property type="project" value="UniProtKB-SubCell"/>
</dbReference>
<proteinExistence type="inferred from homology"/>
<reference evidence="14" key="2">
    <citation type="submission" date="2021-05" db="UniProtKB">
        <authorList>
            <consortium name="EnsemblPlants"/>
        </authorList>
    </citation>
    <scope>IDENTIFICATION</scope>
    <source>
        <strain evidence="14">subsp. malaccensis</strain>
    </source>
</reference>
<keyword evidence="7" id="KW-0677">Repeat</keyword>
<dbReference type="Pfam" id="PF00560">
    <property type="entry name" value="LRR_1"/>
    <property type="match status" value="8"/>
</dbReference>
<dbReference type="InterPro" id="IPR003591">
    <property type="entry name" value="Leu-rich_rpt_typical-subtyp"/>
</dbReference>
<evidence type="ECO:0000313" key="14">
    <source>
        <dbReference type="EnsemblPlants" id="Ma10_p00650.1"/>
    </source>
</evidence>
<dbReference type="InterPro" id="IPR032675">
    <property type="entry name" value="LRR_dom_sf"/>
</dbReference>
<evidence type="ECO:0000256" key="5">
    <source>
        <dbReference type="ARBA" id="ARBA00022692"/>
    </source>
</evidence>
<keyword evidence="10" id="KW-0675">Receptor</keyword>
<name>A0A804KR45_MUSAM</name>
<dbReference type="SUPFAM" id="SSF52047">
    <property type="entry name" value="RNI-like"/>
    <property type="match status" value="1"/>
</dbReference>
<dbReference type="FunFam" id="3.80.10.10:FF:000095">
    <property type="entry name" value="LRR receptor-like serine/threonine-protein kinase GSO1"/>
    <property type="match status" value="2"/>
</dbReference>
<sequence length="641" mass="71480">MNSSLLALSHLERLDLSFNDFSGIRIPEFIGSFKKLRYLNLSSTNFMGGIPARLGNLSSLYVLDLSDALHFTSHVDNLDWLSHLTSLKHLDLSGLNLTDVPDWFSSVNMLPSLQVLSMSSVGLDTIPASVVHVNFTSSLTVLDLASNNFNSTLPKWLGNITSLTQLDLHHSGFYGVIPDTIGDLGSLTFLDLGGNQLEGIVPRSMVDLRRLKELHMPSNQLTGNLSGWLEQMTNLIILDLRSNLFNGSMPSSSVGKLSNLTELYLGGNSLGGIISEVHFENLTRLQVLDLSGNPITISIGQSWVPPFQLRYVDLTKCQLGPQFPEWLQFQTQIQVLSMDYCKIAGTMPAWFWNISSSTITALDLSNNQIGGKLPSSLKFTKLERLYLKSNRFEGPLPTMLPSTVQTLYLSNNSFTGQLPIWPHVTFVFISDNMLDGGLSSSICQWTGGLVYLDLSKNKLLGQIPYYCLGKSLQNLYYLDLGNNHFSGEIPHTIGFLSELQLLQLKNNSFSGEVPLSLKNCTNLWFLDLAQNNLVGSIMLWMGENLRQLVVLRLRSNMFFGVIPWQLARFEQLQILDLANNNFSGSIPHNIGNLNTMRSTSQYSDFCSDELDVFTKGQDLHYLQCNMQLMKSLDLSNNHLIG</sequence>
<evidence type="ECO:0000256" key="2">
    <source>
        <dbReference type="ARBA" id="ARBA00009592"/>
    </source>
</evidence>
<keyword evidence="3" id="KW-1003">Cell membrane</keyword>
<dbReference type="Pfam" id="PF23598">
    <property type="entry name" value="LRR_14"/>
    <property type="match status" value="1"/>
</dbReference>
<reference evidence="13" key="1">
    <citation type="submission" date="2021-03" db="EMBL/GenBank/DDBJ databases">
        <authorList>
            <consortium name="Genoscope - CEA"/>
            <person name="William W."/>
        </authorList>
    </citation>
    <scope>NUCLEOTIDE SEQUENCE</scope>
    <source>
        <strain evidence="13">Doubled-haploid Pahang</strain>
    </source>
</reference>
<comment type="similarity">
    <text evidence="2">Belongs to the RLP family.</text>
</comment>
<evidence type="ECO:0000256" key="3">
    <source>
        <dbReference type="ARBA" id="ARBA00022475"/>
    </source>
</evidence>
<dbReference type="FunFam" id="3.80.10.10:FF:001347">
    <property type="entry name" value="LRR receptor-like serine/threonine-protein kinase GSO2"/>
    <property type="match status" value="1"/>
</dbReference>
<keyword evidence="11" id="KW-0325">Glycoprotein</keyword>
<gene>
    <name evidence="13" type="ORF">GSMUA_102850.1</name>
</gene>
<evidence type="ECO:0000256" key="10">
    <source>
        <dbReference type="ARBA" id="ARBA00023170"/>
    </source>
</evidence>
<dbReference type="Pfam" id="PF13516">
    <property type="entry name" value="LRR_6"/>
    <property type="match status" value="1"/>
</dbReference>
<dbReference type="SMART" id="SM00369">
    <property type="entry name" value="LRR_TYP"/>
    <property type="match status" value="9"/>
</dbReference>
<evidence type="ECO:0000256" key="9">
    <source>
        <dbReference type="ARBA" id="ARBA00023136"/>
    </source>
</evidence>
<dbReference type="PANTHER" id="PTHR48063:SF90">
    <property type="entry name" value="OS11G0565920 PROTEIN"/>
    <property type="match status" value="1"/>
</dbReference>
<evidence type="ECO:0000256" key="1">
    <source>
        <dbReference type="ARBA" id="ARBA00004251"/>
    </source>
</evidence>
<dbReference type="InParanoid" id="A0A804KR45"/>
<evidence type="ECO:0000256" key="7">
    <source>
        <dbReference type="ARBA" id="ARBA00022737"/>
    </source>
</evidence>
<feature type="domain" description="Disease resistance R13L4/SHOC-2-like LRR" evidence="12">
    <location>
        <begin position="177"/>
        <end position="337"/>
    </location>
</feature>
<dbReference type="Gene3D" id="3.80.10.10">
    <property type="entry name" value="Ribonuclease Inhibitor"/>
    <property type="match status" value="3"/>
</dbReference>
<evidence type="ECO:0000313" key="13">
    <source>
        <dbReference type="EMBL" id="CAG1852116.1"/>
    </source>
</evidence>
<dbReference type="InterPro" id="IPR001611">
    <property type="entry name" value="Leu-rich_rpt"/>
</dbReference>
<keyword evidence="8" id="KW-1133">Transmembrane helix</keyword>
<dbReference type="InterPro" id="IPR046956">
    <property type="entry name" value="RLP23-like"/>
</dbReference>
<organism evidence="14 15">
    <name type="scientific">Musa acuminata subsp. malaccensis</name>
    <name type="common">Wild banana</name>
    <name type="synonym">Musa malaccensis</name>
    <dbReference type="NCBI Taxonomy" id="214687"/>
    <lineage>
        <taxon>Eukaryota</taxon>
        <taxon>Viridiplantae</taxon>
        <taxon>Streptophyta</taxon>
        <taxon>Embryophyta</taxon>
        <taxon>Tracheophyta</taxon>
        <taxon>Spermatophyta</taxon>
        <taxon>Magnoliopsida</taxon>
        <taxon>Liliopsida</taxon>
        <taxon>Zingiberales</taxon>
        <taxon>Musaceae</taxon>
        <taxon>Musa</taxon>
    </lineage>
</organism>
<keyword evidence="6" id="KW-0732">Signal</keyword>
<evidence type="ECO:0000256" key="8">
    <source>
        <dbReference type="ARBA" id="ARBA00022989"/>
    </source>
</evidence>
<keyword evidence="5" id="KW-0812">Transmembrane</keyword>
<evidence type="ECO:0000259" key="12">
    <source>
        <dbReference type="Pfam" id="PF23598"/>
    </source>
</evidence>